<evidence type="ECO:0000256" key="10">
    <source>
        <dbReference type="SAM" id="SignalP"/>
    </source>
</evidence>
<evidence type="ECO:0000256" key="3">
    <source>
        <dbReference type="ARBA" id="ARBA00022617"/>
    </source>
</evidence>
<keyword evidence="4" id="KW-0679">Respiratory chain</keyword>
<feature type="domain" description="Cytochrome c" evidence="11">
    <location>
        <begin position="209"/>
        <end position="316"/>
    </location>
</feature>
<dbReference type="Proteomes" id="UP000253977">
    <property type="component" value="Unassembled WGS sequence"/>
</dbReference>
<dbReference type="AlphaFoldDB" id="A0A369TIL2"/>
<keyword evidence="3 8" id="KW-0349">Heme</keyword>
<dbReference type="InterPro" id="IPR009056">
    <property type="entry name" value="Cyt_c-like_dom"/>
</dbReference>
<evidence type="ECO:0000256" key="6">
    <source>
        <dbReference type="ARBA" id="ARBA00022982"/>
    </source>
</evidence>
<comment type="cofactor">
    <cofactor evidence="1">
        <name>heme c</name>
        <dbReference type="ChEBI" id="CHEBI:61717"/>
    </cofactor>
</comment>
<dbReference type="SUPFAM" id="SSF46626">
    <property type="entry name" value="Cytochrome c"/>
    <property type="match status" value="3"/>
</dbReference>
<dbReference type="InterPro" id="IPR008168">
    <property type="entry name" value="Cyt_C_IC"/>
</dbReference>
<organism evidence="12 13">
    <name type="scientific">Thalassococcus profundi</name>
    <dbReference type="NCBI Taxonomy" id="2282382"/>
    <lineage>
        <taxon>Bacteria</taxon>
        <taxon>Pseudomonadati</taxon>
        <taxon>Pseudomonadota</taxon>
        <taxon>Alphaproteobacteria</taxon>
        <taxon>Rhodobacterales</taxon>
        <taxon>Roseobacteraceae</taxon>
        <taxon>Thalassococcus</taxon>
    </lineage>
</organism>
<keyword evidence="6" id="KW-0249">Electron transport</keyword>
<dbReference type="GO" id="GO:0005506">
    <property type="term" value="F:iron ion binding"/>
    <property type="evidence" value="ECO:0007669"/>
    <property type="project" value="InterPro"/>
</dbReference>
<dbReference type="InterPro" id="IPR036909">
    <property type="entry name" value="Cyt_c-like_dom_sf"/>
</dbReference>
<evidence type="ECO:0000256" key="4">
    <source>
        <dbReference type="ARBA" id="ARBA00022660"/>
    </source>
</evidence>
<feature type="compositionally biased region" description="Polar residues" evidence="9">
    <location>
        <begin position="34"/>
        <end position="49"/>
    </location>
</feature>
<proteinExistence type="predicted"/>
<dbReference type="Gene3D" id="1.10.760.10">
    <property type="entry name" value="Cytochrome c-like domain"/>
    <property type="match status" value="3"/>
</dbReference>
<evidence type="ECO:0000256" key="7">
    <source>
        <dbReference type="ARBA" id="ARBA00023004"/>
    </source>
</evidence>
<evidence type="ECO:0000256" key="8">
    <source>
        <dbReference type="PROSITE-ProRule" id="PRU00433"/>
    </source>
</evidence>
<keyword evidence="10" id="KW-0732">Signal</keyword>
<feature type="region of interest" description="Disordered" evidence="9">
    <location>
        <begin position="34"/>
        <end position="69"/>
    </location>
</feature>
<sequence length="545" mass="58142">MHAKVKGFLMRAVLAGLGPVSFSLAIALGTAASAQSTQVGDTGDQSTEAQDMGDRSSGGSEDRISPDDRGAYLTNIAGCTHCHTARDGQPFAGGQTLVTPFGNLITPNITPHETGIGGWTQEQFTRALREGLNEEGKPLYPGMPYESYTKMSDEDVAAIWSYVSTVEPVDNEVETVQLPFPYNVRSAVEVWQSMYFEPGRFEPDPDHDAQTQRGAYLVEALAHCGTCHTPRNAMGAKIESRRFQGASAEQWYAPDISKGPNSVLTKWNEEDLIGFLSDEHSRNIPAFGPMSQMTNSLSKATPEDVAAIAHYMLNAQPEPEDTVTVDIEPLPADVASLGASVFASNCQSCHSETGEGKPGVAANLVNNGGVVAQSPNNVISVLLQGIAPNDDYGVMPSFADTLSDEELAAVANHVRRSWGNEGPELATPSLVDRLRAQNPEPEGAVDLAVNCRSVSDEALTDDLKTALSERAQDPSDDAASLSETAAAFVAARPEMTRDERLLSLGALYCRELAIANPGMAEDDFLSANLSFMEDASAALSDGPRD</sequence>
<dbReference type="EMBL" id="QPMK01000014">
    <property type="protein sequence ID" value="RDD65191.1"/>
    <property type="molecule type" value="Genomic_DNA"/>
</dbReference>
<evidence type="ECO:0000256" key="5">
    <source>
        <dbReference type="ARBA" id="ARBA00022723"/>
    </source>
</evidence>
<name>A0A369TIL2_9RHOB</name>
<dbReference type="Pfam" id="PF13442">
    <property type="entry name" value="Cytochrome_CBB3"/>
    <property type="match status" value="1"/>
</dbReference>
<evidence type="ECO:0000256" key="1">
    <source>
        <dbReference type="ARBA" id="ARBA00001926"/>
    </source>
</evidence>
<feature type="domain" description="Cytochrome c" evidence="11">
    <location>
        <begin position="65"/>
        <end position="167"/>
    </location>
</feature>
<evidence type="ECO:0000259" key="11">
    <source>
        <dbReference type="PROSITE" id="PS51007"/>
    </source>
</evidence>
<comment type="caution">
    <text evidence="12">The sequence shown here is derived from an EMBL/GenBank/DDBJ whole genome shotgun (WGS) entry which is preliminary data.</text>
</comment>
<keyword evidence="13" id="KW-1185">Reference proteome</keyword>
<feature type="domain" description="Cytochrome c" evidence="11">
    <location>
        <begin position="333"/>
        <end position="418"/>
    </location>
</feature>
<evidence type="ECO:0000313" key="13">
    <source>
        <dbReference type="Proteomes" id="UP000253977"/>
    </source>
</evidence>
<feature type="signal peptide" evidence="10">
    <location>
        <begin position="1"/>
        <end position="34"/>
    </location>
</feature>
<dbReference type="GO" id="GO:0009055">
    <property type="term" value="F:electron transfer activity"/>
    <property type="evidence" value="ECO:0007669"/>
    <property type="project" value="InterPro"/>
</dbReference>
<dbReference type="PRINTS" id="PR00605">
    <property type="entry name" value="CYTCHROMECIC"/>
</dbReference>
<dbReference type="PANTHER" id="PTHR35008">
    <property type="entry name" value="BLL4482 PROTEIN-RELATED"/>
    <property type="match status" value="1"/>
</dbReference>
<protein>
    <recommendedName>
        <fullName evidence="11">Cytochrome c domain-containing protein</fullName>
    </recommendedName>
</protein>
<feature type="compositionally biased region" description="Basic and acidic residues" evidence="9">
    <location>
        <begin position="60"/>
        <end position="69"/>
    </location>
</feature>
<feature type="chain" id="PRO_5016893923" description="Cytochrome c domain-containing protein" evidence="10">
    <location>
        <begin position="35"/>
        <end position="545"/>
    </location>
</feature>
<reference evidence="12 13" key="1">
    <citation type="submission" date="2018-07" db="EMBL/GenBank/DDBJ databases">
        <title>Thalassococcus profundi sp. nov., a marine bacterium isolated from deep seawater of Okinawa Trough.</title>
        <authorList>
            <person name="Yu M."/>
        </authorList>
    </citation>
    <scope>NUCLEOTIDE SEQUENCE [LARGE SCALE GENOMIC DNA]</scope>
    <source>
        <strain evidence="12 13">WRAS1</strain>
    </source>
</reference>
<evidence type="ECO:0000256" key="2">
    <source>
        <dbReference type="ARBA" id="ARBA00022448"/>
    </source>
</evidence>
<dbReference type="PANTHER" id="PTHR35008:SF8">
    <property type="entry name" value="ALCOHOL DEHYDROGENASE CYTOCHROME C SUBUNIT"/>
    <property type="match status" value="1"/>
</dbReference>
<dbReference type="Pfam" id="PF00034">
    <property type="entry name" value="Cytochrom_C"/>
    <property type="match status" value="2"/>
</dbReference>
<dbReference type="GO" id="GO:0020037">
    <property type="term" value="F:heme binding"/>
    <property type="evidence" value="ECO:0007669"/>
    <property type="project" value="InterPro"/>
</dbReference>
<keyword evidence="5 8" id="KW-0479">Metal-binding</keyword>
<dbReference type="PROSITE" id="PS51007">
    <property type="entry name" value="CYTC"/>
    <property type="match status" value="3"/>
</dbReference>
<dbReference type="InterPro" id="IPR051459">
    <property type="entry name" value="Cytochrome_c-type_DH"/>
</dbReference>
<keyword evidence="2" id="KW-0813">Transport</keyword>
<evidence type="ECO:0000256" key="9">
    <source>
        <dbReference type="SAM" id="MobiDB-lite"/>
    </source>
</evidence>
<gene>
    <name evidence="12" type="ORF">DU478_16165</name>
</gene>
<accession>A0A369TIL2</accession>
<evidence type="ECO:0000313" key="12">
    <source>
        <dbReference type="EMBL" id="RDD65191.1"/>
    </source>
</evidence>
<keyword evidence="7 8" id="KW-0408">Iron</keyword>